<accession>A0AAW2INA7</accession>
<dbReference type="EMBL" id="JACGWJ010001277">
    <property type="protein sequence ID" value="KAL0283476.1"/>
    <property type="molecule type" value="Genomic_DNA"/>
</dbReference>
<name>A0AAW2INA7_SESRA</name>
<feature type="compositionally biased region" description="Basic and acidic residues" evidence="1">
    <location>
        <begin position="1"/>
        <end position="10"/>
    </location>
</feature>
<feature type="region of interest" description="Disordered" evidence="1">
    <location>
        <begin position="63"/>
        <end position="136"/>
    </location>
</feature>
<protein>
    <submittedName>
        <fullName evidence="2">Uncharacterized protein</fullName>
    </submittedName>
</protein>
<sequence length="136" mass="14928">MHRIPSERRSQACLGESSTRMGDPLGSPRVAPLFANLTSRLSSHQLFLFFFFCALPPATAPSMRFQSSRASSGSVGPTERVWPTNAMTTEKGRNAPKWLNFGKNGARRGSPVAHSWSSERASRGYAARRNSTRAQS</sequence>
<organism evidence="2">
    <name type="scientific">Sesamum radiatum</name>
    <name type="common">Black benniseed</name>
    <dbReference type="NCBI Taxonomy" id="300843"/>
    <lineage>
        <taxon>Eukaryota</taxon>
        <taxon>Viridiplantae</taxon>
        <taxon>Streptophyta</taxon>
        <taxon>Embryophyta</taxon>
        <taxon>Tracheophyta</taxon>
        <taxon>Spermatophyta</taxon>
        <taxon>Magnoliopsida</taxon>
        <taxon>eudicotyledons</taxon>
        <taxon>Gunneridae</taxon>
        <taxon>Pentapetalae</taxon>
        <taxon>asterids</taxon>
        <taxon>lamiids</taxon>
        <taxon>Lamiales</taxon>
        <taxon>Pedaliaceae</taxon>
        <taxon>Sesamum</taxon>
    </lineage>
</organism>
<evidence type="ECO:0000313" key="2">
    <source>
        <dbReference type="EMBL" id="KAL0283476.1"/>
    </source>
</evidence>
<comment type="caution">
    <text evidence="2">The sequence shown here is derived from an EMBL/GenBank/DDBJ whole genome shotgun (WGS) entry which is preliminary data.</text>
</comment>
<evidence type="ECO:0000256" key="1">
    <source>
        <dbReference type="SAM" id="MobiDB-lite"/>
    </source>
</evidence>
<gene>
    <name evidence="2" type="ORF">Sradi_7227200</name>
</gene>
<dbReference type="AlphaFoldDB" id="A0AAW2INA7"/>
<reference evidence="2" key="2">
    <citation type="journal article" date="2024" name="Plant">
        <title>Genomic evolution and insights into agronomic trait innovations of Sesamum species.</title>
        <authorList>
            <person name="Miao H."/>
            <person name="Wang L."/>
            <person name="Qu L."/>
            <person name="Liu H."/>
            <person name="Sun Y."/>
            <person name="Le M."/>
            <person name="Wang Q."/>
            <person name="Wei S."/>
            <person name="Zheng Y."/>
            <person name="Lin W."/>
            <person name="Duan Y."/>
            <person name="Cao H."/>
            <person name="Xiong S."/>
            <person name="Wang X."/>
            <person name="Wei L."/>
            <person name="Li C."/>
            <person name="Ma Q."/>
            <person name="Ju M."/>
            <person name="Zhao R."/>
            <person name="Li G."/>
            <person name="Mu C."/>
            <person name="Tian Q."/>
            <person name="Mei H."/>
            <person name="Zhang T."/>
            <person name="Gao T."/>
            <person name="Zhang H."/>
        </authorList>
    </citation>
    <scope>NUCLEOTIDE SEQUENCE</scope>
    <source>
        <strain evidence="2">G02</strain>
    </source>
</reference>
<proteinExistence type="predicted"/>
<feature type="compositionally biased region" description="Polar residues" evidence="1">
    <location>
        <begin position="64"/>
        <end position="75"/>
    </location>
</feature>
<reference evidence="2" key="1">
    <citation type="submission" date="2020-06" db="EMBL/GenBank/DDBJ databases">
        <authorList>
            <person name="Li T."/>
            <person name="Hu X."/>
            <person name="Zhang T."/>
            <person name="Song X."/>
            <person name="Zhang H."/>
            <person name="Dai N."/>
            <person name="Sheng W."/>
            <person name="Hou X."/>
            <person name="Wei L."/>
        </authorList>
    </citation>
    <scope>NUCLEOTIDE SEQUENCE</scope>
    <source>
        <strain evidence="2">G02</strain>
        <tissue evidence="2">Leaf</tissue>
    </source>
</reference>
<feature type="region of interest" description="Disordered" evidence="1">
    <location>
        <begin position="1"/>
        <end position="26"/>
    </location>
</feature>